<feature type="region of interest" description="Disordered" evidence="1">
    <location>
        <begin position="1"/>
        <end position="24"/>
    </location>
</feature>
<keyword evidence="3" id="KW-1185">Reference proteome</keyword>
<dbReference type="AlphaFoldDB" id="A0A8J5N1T7"/>
<name>A0A8J5N1T7_HOMAM</name>
<evidence type="ECO:0000313" key="3">
    <source>
        <dbReference type="Proteomes" id="UP000747542"/>
    </source>
</evidence>
<comment type="caution">
    <text evidence="2">The sequence shown here is derived from an EMBL/GenBank/DDBJ whole genome shotgun (WGS) entry which is preliminary data.</text>
</comment>
<evidence type="ECO:0000313" key="2">
    <source>
        <dbReference type="EMBL" id="KAG7171701.1"/>
    </source>
</evidence>
<accession>A0A8J5N1T7</accession>
<dbReference type="Proteomes" id="UP000747542">
    <property type="component" value="Unassembled WGS sequence"/>
</dbReference>
<sequence length="88" mass="9674">MCQQTGPKHRQAVHKSPAGSVNGRLPVEHKLADLKKMEQGNCITLSVGGGHSWQPHDTSNPPLPSLLCSQETLQSKRLLVAEITRERK</sequence>
<gene>
    <name evidence="2" type="ORF">Hamer_G026656</name>
</gene>
<dbReference type="EMBL" id="JAHLQT010011907">
    <property type="protein sequence ID" value="KAG7171701.1"/>
    <property type="molecule type" value="Genomic_DNA"/>
</dbReference>
<evidence type="ECO:0000256" key="1">
    <source>
        <dbReference type="SAM" id="MobiDB-lite"/>
    </source>
</evidence>
<organism evidence="2 3">
    <name type="scientific">Homarus americanus</name>
    <name type="common">American lobster</name>
    <dbReference type="NCBI Taxonomy" id="6706"/>
    <lineage>
        <taxon>Eukaryota</taxon>
        <taxon>Metazoa</taxon>
        <taxon>Ecdysozoa</taxon>
        <taxon>Arthropoda</taxon>
        <taxon>Crustacea</taxon>
        <taxon>Multicrustacea</taxon>
        <taxon>Malacostraca</taxon>
        <taxon>Eumalacostraca</taxon>
        <taxon>Eucarida</taxon>
        <taxon>Decapoda</taxon>
        <taxon>Pleocyemata</taxon>
        <taxon>Astacidea</taxon>
        <taxon>Nephropoidea</taxon>
        <taxon>Nephropidae</taxon>
        <taxon>Homarus</taxon>
    </lineage>
</organism>
<proteinExistence type="predicted"/>
<reference evidence="2" key="1">
    <citation type="journal article" date="2021" name="Sci. Adv.">
        <title>The American lobster genome reveals insights on longevity, neural, and immune adaptations.</title>
        <authorList>
            <person name="Polinski J.M."/>
            <person name="Zimin A.V."/>
            <person name="Clark K.F."/>
            <person name="Kohn A.B."/>
            <person name="Sadowski N."/>
            <person name="Timp W."/>
            <person name="Ptitsyn A."/>
            <person name="Khanna P."/>
            <person name="Romanova D.Y."/>
            <person name="Williams P."/>
            <person name="Greenwood S.J."/>
            <person name="Moroz L.L."/>
            <person name="Walt D.R."/>
            <person name="Bodnar A.G."/>
        </authorList>
    </citation>
    <scope>NUCLEOTIDE SEQUENCE</scope>
    <source>
        <strain evidence="2">GMGI-L3</strain>
    </source>
</reference>
<protein>
    <submittedName>
        <fullName evidence="2">Uncharacterized protein</fullName>
    </submittedName>
</protein>